<comment type="caution">
    <text evidence="1">The sequence shown here is derived from an EMBL/GenBank/DDBJ whole genome shotgun (WGS) entry which is preliminary data.</text>
</comment>
<name>A0A4C1UFQ1_EUMVA</name>
<keyword evidence="2" id="KW-1185">Reference proteome</keyword>
<reference evidence="1 2" key="1">
    <citation type="journal article" date="2019" name="Commun. Biol.">
        <title>The bagworm genome reveals a unique fibroin gene that provides high tensile strength.</title>
        <authorList>
            <person name="Kono N."/>
            <person name="Nakamura H."/>
            <person name="Ohtoshi R."/>
            <person name="Tomita M."/>
            <person name="Numata K."/>
            <person name="Arakawa K."/>
        </authorList>
    </citation>
    <scope>NUCLEOTIDE SEQUENCE [LARGE SCALE GENOMIC DNA]</scope>
</reference>
<sequence>MLSNFLKCEKFRYICEDTLGGSKISKGIFRDHPTSFPKSDFNTSRGWAVDVWRRVTPRSLHNRQTAKRNSKGGMITNRLIFDDATRKIKIILIDTGERDNSDQEPAHTNIIIHIIEVRIDTVCCFRARNHEENDPRPNEIHERTIAQAISTHAAKILPVGWIGLREPELATAARARTRALGSRGKARKT</sequence>
<gene>
    <name evidence="1" type="ORF">EVAR_79633_1</name>
</gene>
<accession>A0A4C1UFQ1</accession>
<evidence type="ECO:0000313" key="2">
    <source>
        <dbReference type="Proteomes" id="UP000299102"/>
    </source>
</evidence>
<evidence type="ECO:0000313" key="1">
    <source>
        <dbReference type="EMBL" id="GBP24786.1"/>
    </source>
</evidence>
<organism evidence="1 2">
    <name type="scientific">Eumeta variegata</name>
    <name type="common">Bagworm moth</name>
    <name type="synonym">Eumeta japonica</name>
    <dbReference type="NCBI Taxonomy" id="151549"/>
    <lineage>
        <taxon>Eukaryota</taxon>
        <taxon>Metazoa</taxon>
        <taxon>Ecdysozoa</taxon>
        <taxon>Arthropoda</taxon>
        <taxon>Hexapoda</taxon>
        <taxon>Insecta</taxon>
        <taxon>Pterygota</taxon>
        <taxon>Neoptera</taxon>
        <taxon>Endopterygota</taxon>
        <taxon>Lepidoptera</taxon>
        <taxon>Glossata</taxon>
        <taxon>Ditrysia</taxon>
        <taxon>Tineoidea</taxon>
        <taxon>Psychidae</taxon>
        <taxon>Oiketicinae</taxon>
        <taxon>Eumeta</taxon>
    </lineage>
</organism>
<dbReference type="Proteomes" id="UP000299102">
    <property type="component" value="Unassembled WGS sequence"/>
</dbReference>
<protein>
    <submittedName>
        <fullName evidence="1">Uncharacterized protein</fullName>
    </submittedName>
</protein>
<proteinExistence type="predicted"/>
<dbReference type="AlphaFoldDB" id="A0A4C1UFQ1"/>
<dbReference type="EMBL" id="BGZK01000165">
    <property type="protein sequence ID" value="GBP24786.1"/>
    <property type="molecule type" value="Genomic_DNA"/>
</dbReference>